<evidence type="ECO:0000313" key="2">
    <source>
        <dbReference type="EMBL" id="MCK0530614.1"/>
    </source>
</evidence>
<dbReference type="Pfam" id="PF16242">
    <property type="entry name" value="Pyrid_ox_like"/>
    <property type="match status" value="1"/>
</dbReference>
<feature type="domain" description="General stress protein FMN-binding split barrel" evidence="1">
    <location>
        <begin position="8"/>
        <end position="138"/>
    </location>
</feature>
<dbReference type="PANTHER" id="PTHR34818:SF1">
    <property type="entry name" value="PROTEIN BLI-3"/>
    <property type="match status" value="1"/>
</dbReference>
<dbReference type="SUPFAM" id="SSF50475">
    <property type="entry name" value="FMN-binding split barrel"/>
    <property type="match status" value="1"/>
</dbReference>
<gene>
    <name evidence="2" type="ORF">MU848_03330</name>
</gene>
<evidence type="ECO:0000259" key="1">
    <source>
        <dbReference type="Pfam" id="PF16242"/>
    </source>
</evidence>
<organism evidence="2 3">
    <name type="scientific">Sphingobium agri</name>
    <dbReference type="NCBI Taxonomy" id="2933566"/>
    <lineage>
        <taxon>Bacteria</taxon>
        <taxon>Pseudomonadati</taxon>
        <taxon>Pseudomonadota</taxon>
        <taxon>Alphaproteobacteria</taxon>
        <taxon>Sphingomonadales</taxon>
        <taxon>Sphingomonadaceae</taxon>
        <taxon>Sphingobium</taxon>
    </lineage>
</organism>
<name>A0ABT0DU82_9SPHN</name>
<dbReference type="EMBL" id="JALKHS010000006">
    <property type="protein sequence ID" value="MCK0530614.1"/>
    <property type="molecule type" value="Genomic_DNA"/>
</dbReference>
<dbReference type="InterPro" id="IPR012349">
    <property type="entry name" value="Split_barrel_FMN-bd"/>
</dbReference>
<comment type="caution">
    <text evidence="2">The sequence shown here is derived from an EMBL/GenBank/DDBJ whole genome shotgun (WGS) entry which is preliminary data.</text>
</comment>
<reference evidence="2 3" key="1">
    <citation type="submission" date="2022-04" db="EMBL/GenBank/DDBJ databases">
        <authorList>
            <person name="Huq M.A."/>
        </authorList>
    </citation>
    <scope>NUCLEOTIDE SEQUENCE [LARGE SCALE GENOMIC DNA]</scope>
    <source>
        <strain evidence="2 3">MAH-33</strain>
    </source>
</reference>
<evidence type="ECO:0000313" key="3">
    <source>
        <dbReference type="Proteomes" id="UP001203512"/>
    </source>
</evidence>
<dbReference type="InterPro" id="IPR038725">
    <property type="entry name" value="YdaG_split_barrel_FMN-bd"/>
</dbReference>
<dbReference type="RefSeq" id="WP_201515636.1">
    <property type="nucleotide sequence ID" value="NZ_JALKHS010000006.1"/>
</dbReference>
<dbReference type="PANTHER" id="PTHR34818">
    <property type="entry name" value="PROTEIN BLI-3"/>
    <property type="match status" value="1"/>
</dbReference>
<keyword evidence="3" id="KW-1185">Reference proteome</keyword>
<protein>
    <submittedName>
        <fullName evidence="2">Pyridoxamine 5'-phosphate oxidase family protein</fullName>
    </submittedName>
</protein>
<dbReference type="Gene3D" id="2.30.110.10">
    <property type="entry name" value="Electron Transport, Fmn-binding Protein, Chain A"/>
    <property type="match status" value="1"/>
</dbReference>
<dbReference type="InterPro" id="IPR052917">
    <property type="entry name" value="Stress-Dev_Protein"/>
</dbReference>
<accession>A0ABT0DU82</accession>
<dbReference type="Proteomes" id="UP001203512">
    <property type="component" value="Unassembled WGS sequence"/>
</dbReference>
<sequence>MVQLTLPQLAKKMKDIDFAMLSTRAEGGQIAARPMSNNGDVDYDGDSYYFTTDDTVMVRDIERDPKVGLSFQGSAGLLKQRPLFVAVEGRADLIRDKAQFAAHWNSDLDRWFDEGVDTPGLVMIKVRAERAHYWDGEDEGEITL</sequence>
<proteinExistence type="predicted"/>